<gene>
    <name evidence="2" type="ORF">CTA1_4122</name>
</gene>
<sequence length="219" mass="24155">MCIPRPRRHRAHTDTSSIINGSYQRLASPPPAPPAHRMAPRPIPAAVPVANRAAVPFPQSTTPRVASQHERLLLELLPFKDAVQFHAWLSSSFVRGPWDEFHADYLSRALAGAGSGSGSGSGSVPEPDKTRTAQAARDALNSRKPRFLVYHPDKTGWTAEDHHVRFIVTLVADNRLQNLWHESEWKKNGLDIAKAAYEVLVFLNTATVYADPDPPSYSA</sequence>
<evidence type="ECO:0000313" key="2">
    <source>
        <dbReference type="EMBL" id="TKW51071.1"/>
    </source>
</evidence>
<dbReference type="OrthoDB" id="4684492at2759"/>
<protein>
    <submittedName>
        <fullName evidence="2">Uncharacterized protein</fullName>
    </submittedName>
</protein>
<dbReference type="EMBL" id="PJEX01000337">
    <property type="protein sequence ID" value="TKW51071.1"/>
    <property type="molecule type" value="Genomic_DNA"/>
</dbReference>
<feature type="compositionally biased region" description="Basic residues" evidence="1">
    <location>
        <begin position="1"/>
        <end position="11"/>
    </location>
</feature>
<proteinExistence type="predicted"/>
<evidence type="ECO:0000313" key="3">
    <source>
        <dbReference type="Proteomes" id="UP000310108"/>
    </source>
</evidence>
<feature type="region of interest" description="Disordered" evidence="1">
    <location>
        <begin position="115"/>
        <end position="136"/>
    </location>
</feature>
<keyword evidence="3" id="KW-1185">Reference proteome</keyword>
<evidence type="ECO:0000256" key="1">
    <source>
        <dbReference type="SAM" id="MobiDB-lite"/>
    </source>
</evidence>
<feature type="compositionally biased region" description="Polar residues" evidence="1">
    <location>
        <begin position="14"/>
        <end position="25"/>
    </location>
</feature>
<dbReference type="Proteomes" id="UP000310108">
    <property type="component" value="Unassembled WGS sequence"/>
</dbReference>
<organism evidence="2 3">
    <name type="scientific">Colletotrichum tanaceti</name>
    <dbReference type="NCBI Taxonomy" id="1306861"/>
    <lineage>
        <taxon>Eukaryota</taxon>
        <taxon>Fungi</taxon>
        <taxon>Dikarya</taxon>
        <taxon>Ascomycota</taxon>
        <taxon>Pezizomycotina</taxon>
        <taxon>Sordariomycetes</taxon>
        <taxon>Hypocreomycetidae</taxon>
        <taxon>Glomerellales</taxon>
        <taxon>Glomerellaceae</taxon>
        <taxon>Colletotrichum</taxon>
        <taxon>Colletotrichum destructivum species complex</taxon>
    </lineage>
</organism>
<accession>A0A4U6X6I2</accession>
<feature type="region of interest" description="Disordered" evidence="1">
    <location>
        <begin position="1"/>
        <end position="37"/>
    </location>
</feature>
<comment type="caution">
    <text evidence="2">The sequence shown here is derived from an EMBL/GenBank/DDBJ whole genome shotgun (WGS) entry which is preliminary data.</text>
</comment>
<reference evidence="2 3" key="1">
    <citation type="journal article" date="2019" name="PLoS ONE">
        <title>Comparative genome analysis indicates high evolutionary potential of pathogenicity genes in Colletotrichum tanaceti.</title>
        <authorList>
            <person name="Lelwala R.V."/>
            <person name="Korhonen P.K."/>
            <person name="Young N.D."/>
            <person name="Scott J.B."/>
            <person name="Ades P.A."/>
            <person name="Gasser R.B."/>
            <person name="Taylor P.W.J."/>
        </authorList>
    </citation>
    <scope>NUCLEOTIDE SEQUENCE [LARGE SCALE GENOMIC DNA]</scope>
    <source>
        <strain evidence="2">BRIP57314</strain>
    </source>
</reference>
<name>A0A4U6X6I2_9PEZI</name>
<dbReference type="AlphaFoldDB" id="A0A4U6X6I2"/>